<accession>A0A8C0WRE6</accession>
<dbReference type="Ensembl" id="ENSCCNT00000018041.1">
    <property type="protein sequence ID" value="ENSCCNP00000013762.1"/>
    <property type="gene ID" value="ENSCCNG00000014253.1"/>
</dbReference>
<proteinExistence type="predicted"/>
<organism evidence="2">
    <name type="scientific">Castor canadensis</name>
    <name type="common">American beaver</name>
    <dbReference type="NCBI Taxonomy" id="51338"/>
    <lineage>
        <taxon>Eukaryota</taxon>
        <taxon>Metazoa</taxon>
        <taxon>Chordata</taxon>
        <taxon>Craniata</taxon>
        <taxon>Vertebrata</taxon>
        <taxon>Euteleostomi</taxon>
        <taxon>Mammalia</taxon>
        <taxon>Eutheria</taxon>
        <taxon>Euarchontoglires</taxon>
        <taxon>Glires</taxon>
        <taxon>Rodentia</taxon>
        <taxon>Castorimorpha</taxon>
        <taxon>Castoridae</taxon>
        <taxon>Castor</taxon>
    </lineage>
</organism>
<sequence length="67" mass="7487">MMWTLAPWVSDHPWETVTIAATQKCPNPKNLSVAGVDVLDRHVDPLESCTTSLSKEWGYTAKHTSFT</sequence>
<dbReference type="PROSITE" id="PS50904">
    <property type="entry name" value="PRELI_MSF1"/>
    <property type="match status" value="1"/>
</dbReference>
<protein>
    <recommendedName>
        <fullName evidence="1">PRELI/MSF1 domain-containing protein</fullName>
    </recommendedName>
</protein>
<dbReference type="AlphaFoldDB" id="A0A8C0WRE6"/>
<evidence type="ECO:0000259" key="1">
    <source>
        <dbReference type="PROSITE" id="PS50904"/>
    </source>
</evidence>
<name>A0A8C0WRE6_CASCN</name>
<feature type="domain" description="PRELI/MSF1" evidence="1">
    <location>
        <begin position="1"/>
        <end position="67"/>
    </location>
</feature>
<reference evidence="2" key="1">
    <citation type="submission" date="2023-09" db="UniProtKB">
        <authorList>
            <consortium name="Ensembl"/>
        </authorList>
    </citation>
    <scope>IDENTIFICATION</scope>
</reference>
<dbReference type="InterPro" id="IPR006797">
    <property type="entry name" value="PRELI/MSF1_dom"/>
</dbReference>
<evidence type="ECO:0000313" key="2">
    <source>
        <dbReference type="Ensembl" id="ENSCCNP00000013762.1"/>
    </source>
</evidence>